<keyword evidence="2" id="KW-0119">Carbohydrate metabolism</keyword>
<dbReference type="Proteomes" id="UP001597231">
    <property type="component" value="Unassembled WGS sequence"/>
</dbReference>
<gene>
    <name evidence="4" type="ORF">ACFQ38_06340</name>
</gene>
<evidence type="ECO:0000256" key="2">
    <source>
        <dbReference type="ARBA" id="ARBA00023277"/>
    </source>
</evidence>
<dbReference type="InterPro" id="IPR037171">
    <property type="entry name" value="NagB/RpiA_transferase-like"/>
</dbReference>
<evidence type="ECO:0000259" key="3">
    <source>
        <dbReference type="Pfam" id="PF01182"/>
    </source>
</evidence>
<dbReference type="EMBL" id="JBHTLT010000029">
    <property type="protein sequence ID" value="MFD1204731.1"/>
    <property type="molecule type" value="Genomic_DNA"/>
</dbReference>
<proteinExistence type="predicted"/>
<sequence length="236" mass="26135">MENYKLITVNTPEEGAKYVYNMIKEELEQNRLHVIGLATGSTMIPVYKELTESDLDFSGVTTFNLDEYVGLSASNPNSYAYFMKEHLFSKKPFKETNIPNGTAEDLEAECARYEDALQASKLDIQLLGVGENGHIAFNEPGTPADSVTHVASLTDSTLGVNSQYFENDEKIPETALTMGIASIMSAKKLILLAFGEKKRPAIEKLLEGKVDSEWTITYILNHPDVTVITDLTDLKA</sequence>
<evidence type="ECO:0000256" key="1">
    <source>
        <dbReference type="ARBA" id="ARBA00022801"/>
    </source>
</evidence>
<dbReference type="CDD" id="cd01399">
    <property type="entry name" value="GlcN6P_deaminase"/>
    <property type="match status" value="1"/>
</dbReference>
<dbReference type="PANTHER" id="PTHR11280:SF5">
    <property type="entry name" value="GLUCOSAMINE-6-PHOSPHATE ISOMERASE"/>
    <property type="match status" value="1"/>
</dbReference>
<dbReference type="RefSeq" id="WP_336822331.1">
    <property type="nucleotide sequence ID" value="NZ_JBHTLT010000029.1"/>
</dbReference>
<organism evidence="4 5">
    <name type="scientific">Sporosarcina contaminans</name>
    <dbReference type="NCBI Taxonomy" id="633403"/>
    <lineage>
        <taxon>Bacteria</taxon>
        <taxon>Bacillati</taxon>
        <taxon>Bacillota</taxon>
        <taxon>Bacilli</taxon>
        <taxon>Bacillales</taxon>
        <taxon>Caryophanaceae</taxon>
        <taxon>Sporosarcina</taxon>
    </lineage>
</organism>
<dbReference type="Gene3D" id="3.40.50.1360">
    <property type="match status" value="1"/>
</dbReference>
<evidence type="ECO:0000313" key="5">
    <source>
        <dbReference type="Proteomes" id="UP001597231"/>
    </source>
</evidence>
<keyword evidence="5" id="KW-1185">Reference proteome</keyword>
<feature type="domain" description="Glucosamine/galactosamine-6-phosphate isomerase" evidence="3">
    <location>
        <begin position="14"/>
        <end position="220"/>
    </location>
</feature>
<accession>A0ABW3TVB5</accession>
<dbReference type="InterPro" id="IPR006148">
    <property type="entry name" value="Glc/Gal-6P_isomerase"/>
</dbReference>
<keyword evidence="1" id="KW-0378">Hydrolase</keyword>
<dbReference type="PANTHER" id="PTHR11280">
    <property type="entry name" value="GLUCOSAMINE-6-PHOSPHATE ISOMERASE"/>
    <property type="match status" value="1"/>
</dbReference>
<evidence type="ECO:0000313" key="4">
    <source>
        <dbReference type="EMBL" id="MFD1204731.1"/>
    </source>
</evidence>
<dbReference type="InterPro" id="IPR004547">
    <property type="entry name" value="Glucosamine6P_isomerase"/>
</dbReference>
<dbReference type="SUPFAM" id="SSF100950">
    <property type="entry name" value="NagB/RpiA/CoA transferase-like"/>
    <property type="match status" value="1"/>
</dbReference>
<comment type="caution">
    <text evidence="4">The sequence shown here is derived from an EMBL/GenBank/DDBJ whole genome shotgun (WGS) entry which is preliminary data.</text>
</comment>
<dbReference type="Pfam" id="PF01182">
    <property type="entry name" value="Glucosamine_iso"/>
    <property type="match status" value="1"/>
</dbReference>
<reference evidence="5" key="1">
    <citation type="journal article" date="2019" name="Int. J. Syst. Evol. Microbiol.">
        <title>The Global Catalogue of Microorganisms (GCM) 10K type strain sequencing project: providing services to taxonomists for standard genome sequencing and annotation.</title>
        <authorList>
            <consortium name="The Broad Institute Genomics Platform"/>
            <consortium name="The Broad Institute Genome Sequencing Center for Infectious Disease"/>
            <person name="Wu L."/>
            <person name="Ma J."/>
        </authorList>
    </citation>
    <scope>NUCLEOTIDE SEQUENCE [LARGE SCALE GENOMIC DNA]</scope>
    <source>
        <strain evidence="5">CCUG 53915</strain>
    </source>
</reference>
<protein>
    <submittedName>
        <fullName evidence="4">Glucosamine-6-phosphate deaminase</fullName>
    </submittedName>
</protein>
<name>A0ABW3TVB5_9BACL</name>